<reference evidence="2 3" key="1">
    <citation type="submission" date="2017-07" db="EMBL/GenBank/DDBJ databases">
        <authorList>
            <person name="Talla V."/>
            <person name="Backstrom N."/>
        </authorList>
    </citation>
    <scope>NUCLEOTIDE SEQUENCE [LARGE SCALE GENOMIC DNA]</scope>
</reference>
<dbReference type="InterPro" id="IPR029526">
    <property type="entry name" value="PGBD"/>
</dbReference>
<organism evidence="2 3">
    <name type="scientific">Leptidea sinapis</name>
    <dbReference type="NCBI Taxonomy" id="189913"/>
    <lineage>
        <taxon>Eukaryota</taxon>
        <taxon>Metazoa</taxon>
        <taxon>Ecdysozoa</taxon>
        <taxon>Arthropoda</taxon>
        <taxon>Hexapoda</taxon>
        <taxon>Insecta</taxon>
        <taxon>Pterygota</taxon>
        <taxon>Neoptera</taxon>
        <taxon>Endopterygota</taxon>
        <taxon>Lepidoptera</taxon>
        <taxon>Glossata</taxon>
        <taxon>Ditrysia</taxon>
        <taxon>Papilionoidea</taxon>
        <taxon>Pieridae</taxon>
        <taxon>Dismorphiinae</taxon>
        <taxon>Leptidea</taxon>
    </lineage>
</organism>
<dbReference type="Pfam" id="PF13843">
    <property type="entry name" value="DDE_Tnp_1_7"/>
    <property type="match status" value="1"/>
</dbReference>
<dbReference type="EMBL" id="FZQP02000061">
    <property type="protein sequence ID" value="VVC87030.1"/>
    <property type="molecule type" value="Genomic_DNA"/>
</dbReference>
<keyword evidence="3" id="KW-1185">Reference proteome</keyword>
<proteinExistence type="predicted"/>
<evidence type="ECO:0000313" key="3">
    <source>
        <dbReference type="Proteomes" id="UP000324832"/>
    </source>
</evidence>
<accession>A0A5E4PQ15</accession>
<feature type="domain" description="PiggyBac transposable element-derived protein" evidence="1">
    <location>
        <begin position="2"/>
        <end position="75"/>
    </location>
</feature>
<dbReference type="PANTHER" id="PTHR46599">
    <property type="entry name" value="PIGGYBAC TRANSPOSABLE ELEMENT-DERIVED PROTEIN 4"/>
    <property type="match status" value="1"/>
</dbReference>
<name>A0A5E4PQ15_9NEOP</name>
<evidence type="ECO:0000259" key="1">
    <source>
        <dbReference type="Pfam" id="PF13843"/>
    </source>
</evidence>
<dbReference type="PANTHER" id="PTHR46599:SF3">
    <property type="entry name" value="PIGGYBAC TRANSPOSABLE ELEMENT-DERIVED PROTEIN 4"/>
    <property type="match status" value="1"/>
</dbReference>
<protein>
    <recommendedName>
        <fullName evidence="1">PiggyBac transposable element-derived protein domain-containing protein</fullName>
    </recommendedName>
</protein>
<gene>
    <name evidence="2" type="ORF">LSINAPIS_LOCUS741</name>
</gene>
<evidence type="ECO:0000313" key="2">
    <source>
        <dbReference type="EMBL" id="VVC87030.1"/>
    </source>
</evidence>
<sequence>MITDSYYTSIPLAEFLLSRGTDLYGTVGRNRRGLPKDVVDAKLNPGEIASKQKDENITVLKWRDKRDVCMLSTCHGK</sequence>
<dbReference type="AlphaFoldDB" id="A0A5E4PQ15"/>
<dbReference type="Proteomes" id="UP000324832">
    <property type="component" value="Unassembled WGS sequence"/>
</dbReference>